<evidence type="ECO:0000259" key="7">
    <source>
        <dbReference type="PROSITE" id="PS51032"/>
    </source>
</evidence>
<dbReference type="GO" id="GO:0003677">
    <property type="term" value="F:DNA binding"/>
    <property type="evidence" value="ECO:0007669"/>
    <property type="project" value="UniProtKB-KW"/>
</dbReference>
<dbReference type="Pfam" id="PF00847">
    <property type="entry name" value="AP2"/>
    <property type="match status" value="1"/>
</dbReference>
<keyword evidence="5" id="KW-0539">Nucleus</keyword>
<dbReference type="FunFam" id="3.30.730.10:FF:000001">
    <property type="entry name" value="Ethylene-responsive transcription factor 2"/>
    <property type="match status" value="1"/>
</dbReference>
<feature type="compositionally biased region" description="Low complexity" evidence="6">
    <location>
        <begin position="193"/>
        <end position="204"/>
    </location>
</feature>
<keyword evidence="2" id="KW-0805">Transcription regulation</keyword>
<feature type="domain" description="AP2/ERF" evidence="7">
    <location>
        <begin position="114"/>
        <end position="172"/>
    </location>
</feature>
<dbReference type="CDD" id="cd00018">
    <property type="entry name" value="AP2"/>
    <property type="match status" value="1"/>
</dbReference>
<evidence type="ECO:0000256" key="2">
    <source>
        <dbReference type="ARBA" id="ARBA00023015"/>
    </source>
</evidence>
<dbReference type="PANTHER" id="PTHR31190">
    <property type="entry name" value="DNA-BINDING DOMAIN"/>
    <property type="match status" value="1"/>
</dbReference>
<dbReference type="InterPro" id="IPR001471">
    <property type="entry name" value="AP2/ERF_dom"/>
</dbReference>
<dbReference type="PROSITE" id="PS51032">
    <property type="entry name" value="AP2_ERF"/>
    <property type="match status" value="1"/>
</dbReference>
<evidence type="ECO:0000256" key="5">
    <source>
        <dbReference type="ARBA" id="ARBA00023242"/>
    </source>
</evidence>
<evidence type="ECO:0000256" key="4">
    <source>
        <dbReference type="ARBA" id="ARBA00023163"/>
    </source>
</evidence>
<comment type="caution">
    <text evidence="8">The sequence shown here is derived from an EMBL/GenBank/DDBJ whole genome shotgun (WGS) entry which is preliminary data.</text>
</comment>
<dbReference type="AlphaFoldDB" id="A0A922AJQ5"/>
<feature type="region of interest" description="Disordered" evidence="6">
    <location>
        <begin position="182"/>
        <end position="240"/>
    </location>
</feature>
<dbReference type="SMART" id="SM00380">
    <property type="entry name" value="AP2"/>
    <property type="match status" value="1"/>
</dbReference>
<dbReference type="EMBL" id="CM031837">
    <property type="protein sequence ID" value="KAG6680146.1"/>
    <property type="molecule type" value="Genomic_DNA"/>
</dbReference>
<evidence type="ECO:0000313" key="9">
    <source>
        <dbReference type="Proteomes" id="UP000811246"/>
    </source>
</evidence>
<name>A0A922AJQ5_CARIL</name>
<dbReference type="GO" id="GO:0009873">
    <property type="term" value="P:ethylene-activated signaling pathway"/>
    <property type="evidence" value="ECO:0007669"/>
    <property type="project" value="InterPro"/>
</dbReference>
<protein>
    <recommendedName>
        <fullName evidence="7">AP2/ERF domain-containing protein</fullName>
    </recommendedName>
</protein>
<dbReference type="Proteomes" id="UP000811246">
    <property type="component" value="Chromosome 13"/>
</dbReference>
<evidence type="ECO:0000313" key="8">
    <source>
        <dbReference type="EMBL" id="KAG6680146.1"/>
    </source>
</evidence>
<comment type="subcellular location">
    <subcellularLocation>
        <location evidence="1">Nucleus</location>
    </subcellularLocation>
</comment>
<organism evidence="8 9">
    <name type="scientific">Carya illinoinensis</name>
    <name type="common">Pecan</name>
    <dbReference type="NCBI Taxonomy" id="32201"/>
    <lineage>
        <taxon>Eukaryota</taxon>
        <taxon>Viridiplantae</taxon>
        <taxon>Streptophyta</taxon>
        <taxon>Embryophyta</taxon>
        <taxon>Tracheophyta</taxon>
        <taxon>Spermatophyta</taxon>
        <taxon>Magnoliopsida</taxon>
        <taxon>eudicotyledons</taxon>
        <taxon>Gunneridae</taxon>
        <taxon>Pentapetalae</taxon>
        <taxon>rosids</taxon>
        <taxon>fabids</taxon>
        <taxon>Fagales</taxon>
        <taxon>Juglandaceae</taxon>
        <taxon>Carya</taxon>
    </lineage>
</organism>
<keyword evidence="4" id="KW-0804">Transcription</keyword>
<evidence type="ECO:0000256" key="1">
    <source>
        <dbReference type="ARBA" id="ARBA00004123"/>
    </source>
</evidence>
<dbReference type="GO" id="GO:0003700">
    <property type="term" value="F:DNA-binding transcription factor activity"/>
    <property type="evidence" value="ECO:0007669"/>
    <property type="project" value="InterPro"/>
</dbReference>
<evidence type="ECO:0000256" key="6">
    <source>
        <dbReference type="SAM" id="MobiDB-lite"/>
    </source>
</evidence>
<sequence>MDSDLAVLESVREYLLGDFEPTGSTFYSAMGFDNANVVFSDVCLHETNWGTGTTGSLPLKADNADVYGPLPDAVISGWAPKNGVAVTAQTVEHPEVAVARECQVMLRLECQVPRFRGVRRRPWGKYAAEIREAKKNGKRVWLGTYESPEDAALAYDRAAFKMRGSKAKLNFPHLIGSDNWEPIRVTPKRRSSEPSSTSSDTVSPKPKRSKRRGGSTALILEDSSDQLKDSSCRTSSSVVDHDELEESVTWSWRCL</sequence>
<dbReference type="PANTHER" id="PTHR31190:SF287">
    <property type="entry name" value="DEVELOPMENT RELATED ERF PROTEIN"/>
    <property type="match status" value="1"/>
</dbReference>
<gene>
    <name evidence="8" type="ORF">I3842_13G026500</name>
</gene>
<dbReference type="GO" id="GO:0005634">
    <property type="term" value="C:nucleus"/>
    <property type="evidence" value="ECO:0007669"/>
    <property type="project" value="UniProtKB-SubCell"/>
</dbReference>
<keyword evidence="3" id="KW-0238">DNA-binding</keyword>
<accession>A0A922AJQ5</accession>
<evidence type="ECO:0000256" key="3">
    <source>
        <dbReference type="ARBA" id="ARBA00023125"/>
    </source>
</evidence>
<proteinExistence type="predicted"/>
<reference evidence="8" key="1">
    <citation type="submission" date="2021-01" db="EMBL/GenBank/DDBJ databases">
        <authorList>
            <person name="Lovell J.T."/>
            <person name="Bentley N."/>
            <person name="Bhattarai G."/>
            <person name="Jenkins J.W."/>
            <person name="Sreedasyam A."/>
            <person name="Alarcon Y."/>
            <person name="Bock C."/>
            <person name="Boston L."/>
            <person name="Carlson J."/>
            <person name="Cervantes K."/>
            <person name="Clermont K."/>
            <person name="Krom N."/>
            <person name="Kubenka K."/>
            <person name="Mamidi S."/>
            <person name="Mattison C."/>
            <person name="Monteros M."/>
            <person name="Pisani C."/>
            <person name="Plott C."/>
            <person name="Rajasekar S."/>
            <person name="Rhein H.S."/>
            <person name="Rohla C."/>
            <person name="Song M."/>
            <person name="Hilaire R.S."/>
            <person name="Shu S."/>
            <person name="Wells L."/>
            <person name="Wang X."/>
            <person name="Webber J."/>
            <person name="Heerema R.J."/>
            <person name="Klein P."/>
            <person name="Conner P."/>
            <person name="Grauke L."/>
            <person name="Grimwood J."/>
            <person name="Schmutz J."/>
            <person name="Randall J.J."/>
        </authorList>
    </citation>
    <scope>NUCLEOTIDE SEQUENCE</scope>
    <source>
        <tissue evidence="8">Leaf</tissue>
    </source>
</reference>
<dbReference type="InterPro" id="IPR044808">
    <property type="entry name" value="ERF_plant"/>
</dbReference>